<proteinExistence type="predicted"/>
<keyword evidence="1" id="KW-0472">Membrane</keyword>
<protein>
    <submittedName>
        <fullName evidence="2">Uncharacterized protein</fullName>
    </submittedName>
</protein>
<evidence type="ECO:0000313" key="2">
    <source>
        <dbReference type="EMBL" id="MBU2722914.1"/>
    </source>
</evidence>
<name>A0A8X8GAR1_ACIFI</name>
<accession>A0A8X8GAR1</accession>
<evidence type="ECO:0000313" key="3">
    <source>
        <dbReference type="Proteomes" id="UP000887300"/>
    </source>
</evidence>
<sequence length="64" mass="6882">MFYRFAVQKIAIRLDWASHIVAATVFSSGFFTAGWATDVAAAVAWLAVQGIVFAMNTYAGPPAK</sequence>
<dbReference type="AlphaFoldDB" id="A0A8X8GAR1"/>
<comment type="caution">
    <text evidence="2">The sequence shown here is derived from an EMBL/GenBank/DDBJ whole genome shotgun (WGS) entry which is preliminary data.</text>
</comment>
<feature type="transmembrane region" description="Helical" evidence="1">
    <location>
        <begin position="12"/>
        <end position="33"/>
    </location>
</feature>
<dbReference type="Proteomes" id="UP000887300">
    <property type="component" value="Unassembled WGS sequence"/>
</dbReference>
<dbReference type="EMBL" id="JABBHS010000198">
    <property type="protein sequence ID" value="MBU2722914.1"/>
    <property type="molecule type" value="Genomic_DNA"/>
</dbReference>
<reference evidence="2" key="1">
    <citation type="journal article" date="2021" name="ISME J.">
        <title>Genomic evolution of the class Acidithiobacillia: deep-branching Proteobacteria living in extreme acidic conditions.</title>
        <authorList>
            <person name="Moya-Beltran A."/>
            <person name="Beard S."/>
            <person name="Rojas-Villalobos C."/>
            <person name="Issotta F."/>
            <person name="Gallardo Y."/>
            <person name="Ulloa R."/>
            <person name="Giaveno A."/>
            <person name="Degli Esposti M."/>
            <person name="Johnson D.B."/>
            <person name="Quatrini R."/>
        </authorList>
    </citation>
    <scope>NUCLEOTIDE SEQUENCE</scope>
    <source>
        <strain evidence="2">DSM 583</strain>
    </source>
</reference>
<dbReference type="RefSeq" id="WP_215886131.1">
    <property type="nucleotide sequence ID" value="NZ_CP134225.1"/>
</dbReference>
<keyword evidence="1" id="KW-1133">Transmembrane helix</keyword>
<organism evidence="2 3">
    <name type="scientific">Acidithiobacillus ferridurans</name>
    <dbReference type="NCBI Taxonomy" id="1232575"/>
    <lineage>
        <taxon>Bacteria</taxon>
        <taxon>Pseudomonadati</taxon>
        <taxon>Pseudomonadota</taxon>
        <taxon>Acidithiobacillia</taxon>
        <taxon>Acidithiobacillales</taxon>
        <taxon>Acidithiobacillaceae</taxon>
        <taxon>Acidithiobacillus</taxon>
    </lineage>
</organism>
<feature type="transmembrane region" description="Helical" evidence="1">
    <location>
        <begin position="39"/>
        <end position="59"/>
    </location>
</feature>
<gene>
    <name evidence="2" type="ORF">HF568_06760</name>
</gene>
<keyword evidence="1" id="KW-0812">Transmembrane</keyword>
<evidence type="ECO:0000256" key="1">
    <source>
        <dbReference type="SAM" id="Phobius"/>
    </source>
</evidence>